<organism evidence="1 2">
    <name type="scientific">Calycina marina</name>
    <dbReference type="NCBI Taxonomy" id="1763456"/>
    <lineage>
        <taxon>Eukaryota</taxon>
        <taxon>Fungi</taxon>
        <taxon>Dikarya</taxon>
        <taxon>Ascomycota</taxon>
        <taxon>Pezizomycotina</taxon>
        <taxon>Leotiomycetes</taxon>
        <taxon>Helotiales</taxon>
        <taxon>Pezizellaceae</taxon>
        <taxon>Calycina</taxon>
    </lineage>
</organism>
<keyword evidence="2" id="KW-1185">Reference proteome</keyword>
<dbReference type="AlphaFoldDB" id="A0A9P7Z8J3"/>
<name>A0A9P7Z8J3_9HELO</name>
<accession>A0A9P7Z8J3</accession>
<dbReference type="EMBL" id="MU253775">
    <property type="protein sequence ID" value="KAG9247330.1"/>
    <property type="molecule type" value="Genomic_DNA"/>
</dbReference>
<protein>
    <submittedName>
        <fullName evidence="1">Uncharacterized protein</fullName>
    </submittedName>
</protein>
<comment type="caution">
    <text evidence="1">The sequence shown here is derived from an EMBL/GenBank/DDBJ whole genome shotgun (WGS) entry which is preliminary data.</text>
</comment>
<reference evidence="1" key="1">
    <citation type="journal article" date="2021" name="IMA Fungus">
        <title>Genomic characterization of three marine fungi, including Emericellopsis atlantica sp. nov. with signatures of a generalist lifestyle and marine biomass degradation.</title>
        <authorList>
            <person name="Hagestad O.C."/>
            <person name="Hou L."/>
            <person name="Andersen J.H."/>
            <person name="Hansen E.H."/>
            <person name="Altermark B."/>
            <person name="Li C."/>
            <person name="Kuhnert E."/>
            <person name="Cox R.J."/>
            <person name="Crous P.W."/>
            <person name="Spatafora J.W."/>
            <person name="Lail K."/>
            <person name="Amirebrahimi M."/>
            <person name="Lipzen A."/>
            <person name="Pangilinan J."/>
            <person name="Andreopoulos W."/>
            <person name="Hayes R.D."/>
            <person name="Ng V."/>
            <person name="Grigoriev I.V."/>
            <person name="Jackson S.A."/>
            <person name="Sutton T.D.S."/>
            <person name="Dobson A.D.W."/>
            <person name="Rama T."/>
        </authorList>
    </citation>
    <scope>NUCLEOTIDE SEQUENCE</scope>
    <source>
        <strain evidence="1">TRa3180A</strain>
    </source>
</reference>
<dbReference type="Proteomes" id="UP000887226">
    <property type="component" value="Unassembled WGS sequence"/>
</dbReference>
<evidence type="ECO:0000313" key="2">
    <source>
        <dbReference type="Proteomes" id="UP000887226"/>
    </source>
</evidence>
<gene>
    <name evidence="1" type="ORF">BJ878DRAFT_493135</name>
</gene>
<sequence>MDPSRVQIMFNPGVPVNKYLYKLADTINIFEDTCAKLSLAKLNAIDWHGSRDPIQILTNSNVGGFLFTTDKGYWNLSTLWPQLCADLAVIPGQMMMIPVDREVVSMETWPSLIMRIKGSRVARNTAAVLHV</sequence>
<proteinExistence type="predicted"/>
<evidence type="ECO:0000313" key="1">
    <source>
        <dbReference type="EMBL" id="KAG9247330.1"/>
    </source>
</evidence>